<dbReference type="EMBL" id="WTYS01000001">
    <property type="protein sequence ID" value="MXO57233.1"/>
    <property type="molecule type" value="Genomic_DNA"/>
</dbReference>
<feature type="region of interest" description="Disordered" evidence="4">
    <location>
        <begin position="44"/>
        <end position="159"/>
    </location>
</feature>
<comment type="subcellular location">
    <subcellularLocation>
        <location evidence="1">Secreted</location>
    </subcellularLocation>
</comment>
<feature type="compositionally biased region" description="Pro residues" evidence="4">
    <location>
        <begin position="84"/>
        <end position="100"/>
    </location>
</feature>
<dbReference type="Proteomes" id="UP000468943">
    <property type="component" value="Unassembled WGS sequence"/>
</dbReference>
<protein>
    <submittedName>
        <fullName evidence="7">VWA domain-containing protein</fullName>
    </submittedName>
</protein>
<evidence type="ECO:0000256" key="4">
    <source>
        <dbReference type="SAM" id="MobiDB-lite"/>
    </source>
</evidence>
<keyword evidence="3 5" id="KW-0732">Signal</keyword>
<dbReference type="Gene3D" id="3.40.50.410">
    <property type="entry name" value="von Willebrand factor, type A domain"/>
    <property type="match status" value="1"/>
</dbReference>
<dbReference type="Pfam" id="PF25106">
    <property type="entry name" value="VWA_4"/>
    <property type="match status" value="1"/>
</dbReference>
<gene>
    <name evidence="7" type="ORF">GRI36_10100</name>
</gene>
<dbReference type="InterPro" id="IPR002035">
    <property type="entry name" value="VWF_A"/>
</dbReference>
<name>A0A6I4SNA2_9SPHN</name>
<feature type="signal peptide" evidence="5">
    <location>
        <begin position="1"/>
        <end position="22"/>
    </location>
</feature>
<evidence type="ECO:0000256" key="1">
    <source>
        <dbReference type="ARBA" id="ARBA00004613"/>
    </source>
</evidence>
<keyword evidence="8" id="KW-1185">Reference proteome</keyword>
<reference evidence="7 8" key="1">
    <citation type="submission" date="2019-12" db="EMBL/GenBank/DDBJ databases">
        <title>Genomic-based taxomic classification of the family Erythrobacteraceae.</title>
        <authorList>
            <person name="Xu L."/>
        </authorList>
    </citation>
    <scope>NUCLEOTIDE SEQUENCE [LARGE SCALE GENOMIC DNA]</scope>
    <source>
        <strain evidence="7 8">JCM 17802</strain>
    </source>
</reference>
<organism evidence="7 8">
    <name type="scientific">Pontixanthobacter gangjinensis</name>
    <dbReference type="NCBI Taxonomy" id="1028742"/>
    <lineage>
        <taxon>Bacteria</taxon>
        <taxon>Pseudomonadati</taxon>
        <taxon>Pseudomonadota</taxon>
        <taxon>Alphaproteobacteria</taxon>
        <taxon>Sphingomonadales</taxon>
        <taxon>Erythrobacteraceae</taxon>
        <taxon>Pontixanthobacter</taxon>
    </lineage>
</organism>
<proteinExistence type="predicted"/>
<evidence type="ECO:0000256" key="3">
    <source>
        <dbReference type="ARBA" id="ARBA00022729"/>
    </source>
</evidence>
<evidence type="ECO:0000256" key="2">
    <source>
        <dbReference type="ARBA" id="ARBA00022525"/>
    </source>
</evidence>
<dbReference type="InterPro" id="IPR036465">
    <property type="entry name" value="vWFA_dom_sf"/>
</dbReference>
<feature type="chain" id="PRO_5026066888" evidence="5">
    <location>
        <begin position="23"/>
        <end position="515"/>
    </location>
</feature>
<dbReference type="GO" id="GO:0004674">
    <property type="term" value="F:protein serine/threonine kinase activity"/>
    <property type="evidence" value="ECO:0007669"/>
    <property type="project" value="TreeGrafter"/>
</dbReference>
<dbReference type="InterPro" id="IPR056861">
    <property type="entry name" value="HMCN1-like_VWA"/>
</dbReference>
<sequence>MRKIIGSICAAAMLAPTPTGFAQTTRAQGERLVTSDYGDLCRRPAALPDLGREPDIREQQNVRRDRMDREGAPASPPVAMAVASPPPPPPPSPSPPPTPPHAIAAEGTSSESVGAYASGERSAKTSSPETRSMPGYPRPMPRPEPRPEPGPQSGLLTAGEHDDLLNPELYADYVRNSGLGQSARDLPLLDTERLLTIVAKDRRGQAMPFVPIEVRCANGRSIILDTVADGSSVFFPKLDRLGSKVQVRAGNSNWRSVDLASVNGTQTISFTLGGGAERVRKLDLALVVDVTGSMSDELRFLQAELTSIVDALNRRHRNLDIRVGFTFYRDQGDQFVTRTYPLSSDIAAAKGHIAQQSANGGGDYPEAMQDALIRAAGQPWRDDAVKSLLLVADAPPHDQDIGMTWRAAEHLRAERVHIVPVGASGVADMAEYLMRAMAASTQSRYTFLTDDSGIGNPHAKPAVDCYLVTRLDALLRRVIDSQISGRRIEPDRNEIIRSVGQQDAGRCILPTDFGQ</sequence>
<dbReference type="InterPro" id="IPR052969">
    <property type="entry name" value="Thr-specific_kinase-like"/>
</dbReference>
<dbReference type="PROSITE" id="PS50234">
    <property type="entry name" value="VWFA"/>
    <property type="match status" value="1"/>
</dbReference>
<dbReference type="RefSeq" id="WP_160598347.1">
    <property type="nucleotide sequence ID" value="NZ_WTYS01000001.1"/>
</dbReference>
<feature type="compositionally biased region" description="Basic and acidic residues" evidence="4">
    <location>
        <begin position="50"/>
        <end position="71"/>
    </location>
</feature>
<dbReference type="SMART" id="SM00327">
    <property type="entry name" value="VWA"/>
    <property type="match status" value="1"/>
</dbReference>
<dbReference type="SUPFAM" id="SSF53300">
    <property type="entry name" value="vWA-like"/>
    <property type="match status" value="1"/>
</dbReference>
<evidence type="ECO:0000313" key="7">
    <source>
        <dbReference type="EMBL" id="MXO57233.1"/>
    </source>
</evidence>
<dbReference type="CDD" id="cd00198">
    <property type="entry name" value="vWFA"/>
    <property type="match status" value="1"/>
</dbReference>
<dbReference type="GO" id="GO:0005737">
    <property type="term" value="C:cytoplasm"/>
    <property type="evidence" value="ECO:0007669"/>
    <property type="project" value="TreeGrafter"/>
</dbReference>
<accession>A0A6I4SNA2</accession>
<keyword evidence="2" id="KW-0964">Secreted</keyword>
<evidence type="ECO:0000259" key="6">
    <source>
        <dbReference type="PROSITE" id="PS50234"/>
    </source>
</evidence>
<dbReference type="OrthoDB" id="9805121at2"/>
<evidence type="ECO:0000256" key="5">
    <source>
        <dbReference type="SAM" id="SignalP"/>
    </source>
</evidence>
<evidence type="ECO:0000313" key="8">
    <source>
        <dbReference type="Proteomes" id="UP000468943"/>
    </source>
</evidence>
<comment type="caution">
    <text evidence="7">The sequence shown here is derived from an EMBL/GenBank/DDBJ whole genome shotgun (WGS) entry which is preliminary data.</text>
</comment>
<feature type="domain" description="VWFA" evidence="6">
    <location>
        <begin position="283"/>
        <end position="478"/>
    </location>
</feature>
<dbReference type="PANTHER" id="PTHR47763:SF1">
    <property type="entry name" value="DUF659 DOMAIN-CONTAINING PROTEIN"/>
    <property type="match status" value="1"/>
</dbReference>
<dbReference type="AlphaFoldDB" id="A0A6I4SNA2"/>
<dbReference type="PANTHER" id="PTHR47763">
    <property type="entry name" value="ALPHA-PROTEIN KINASE VWKA"/>
    <property type="match status" value="1"/>
</dbReference>